<dbReference type="AlphaFoldDB" id="A0A392RBJ1"/>
<keyword evidence="2" id="KW-1185">Reference proteome</keyword>
<dbReference type="Proteomes" id="UP000265520">
    <property type="component" value="Unassembled WGS sequence"/>
</dbReference>
<reference evidence="1 2" key="1">
    <citation type="journal article" date="2018" name="Front. Plant Sci.">
        <title>Red Clover (Trifolium pratense) and Zigzag Clover (T. medium) - A Picture of Genomic Similarities and Differences.</title>
        <authorList>
            <person name="Dluhosova J."/>
            <person name="Istvanek J."/>
            <person name="Nedelnik J."/>
            <person name="Repkova J."/>
        </authorList>
    </citation>
    <scope>NUCLEOTIDE SEQUENCE [LARGE SCALE GENOMIC DNA]</scope>
    <source>
        <strain evidence="2">cv. 10/8</strain>
        <tissue evidence="1">Leaf</tissue>
    </source>
</reference>
<dbReference type="EMBL" id="LXQA010209503">
    <property type="protein sequence ID" value="MCI34018.1"/>
    <property type="molecule type" value="Genomic_DNA"/>
</dbReference>
<evidence type="ECO:0000313" key="2">
    <source>
        <dbReference type="Proteomes" id="UP000265520"/>
    </source>
</evidence>
<sequence>AVPHDLLYPIYCRVVTFHGNRTTYPGESISTEGKNSTRNGVEKTVRYNTEIAY</sequence>
<protein>
    <submittedName>
        <fullName evidence="1">Uncharacterized protein</fullName>
    </submittedName>
</protein>
<feature type="non-terminal residue" evidence="1">
    <location>
        <position position="1"/>
    </location>
</feature>
<evidence type="ECO:0000313" key="1">
    <source>
        <dbReference type="EMBL" id="MCI34018.1"/>
    </source>
</evidence>
<name>A0A392RBJ1_9FABA</name>
<accession>A0A392RBJ1</accession>
<proteinExistence type="predicted"/>
<organism evidence="1 2">
    <name type="scientific">Trifolium medium</name>
    <dbReference type="NCBI Taxonomy" id="97028"/>
    <lineage>
        <taxon>Eukaryota</taxon>
        <taxon>Viridiplantae</taxon>
        <taxon>Streptophyta</taxon>
        <taxon>Embryophyta</taxon>
        <taxon>Tracheophyta</taxon>
        <taxon>Spermatophyta</taxon>
        <taxon>Magnoliopsida</taxon>
        <taxon>eudicotyledons</taxon>
        <taxon>Gunneridae</taxon>
        <taxon>Pentapetalae</taxon>
        <taxon>rosids</taxon>
        <taxon>fabids</taxon>
        <taxon>Fabales</taxon>
        <taxon>Fabaceae</taxon>
        <taxon>Papilionoideae</taxon>
        <taxon>50 kb inversion clade</taxon>
        <taxon>NPAAA clade</taxon>
        <taxon>Hologalegina</taxon>
        <taxon>IRL clade</taxon>
        <taxon>Trifolieae</taxon>
        <taxon>Trifolium</taxon>
    </lineage>
</organism>
<comment type="caution">
    <text evidence="1">The sequence shown here is derived from an EMBL/GenBank/DDBJ whole genome shotgun (WGS) entry which is preliminary data.</text>
</comment>